<sequence length="56" mass="6195">MGKLLKFAARKKSEAAGTSVSGDAQILIFTGVRYERWAPPPPETHAQSGRRKRKRG</sequence>
<reference evidence="3" key="1">
    <citation type="journal article" date="2019" name="Int. J. Syst. Evol. Microbiol.">
        <title>The Global Catalogue of Microorganisms (GCM) 10K type strain sequencing project: providing services to taxonomists for standard genome sequencing and annotation.</title>
        <authorList>
            <consortium name="The Broad Institute Genomics Platform"/>
            <consortium name="The Broad Institute Genome Sequencing Center for Infectious Disease"/>
            <person name="Wu L."/>
            <person name="Ma J."/>
        </authorList>
    </citation>
    <scope>NUCLEOTIDE SEQUENCE [LARGE SCALE GENOMIC DNA]</scope>
    <source>
        <strain evidence="3">KCTC 42281</strain>
    </source>
</reference>
<evidence type="ECO:0000313" key="3">
    <source>
        <dbReference type="Proteomes" id="UP001595613"/>
    </source>
</evidence>
<proteinExistence type="predicted"/>
<protein>
    <submittedName>
        <fullName evidence="2">Uncharacterized protein</fullName>
    </submittedName>
</protein>
<accession>A0ABV7X7Y1</accession>
<organism evidence="2 3">
    <name type="scientific">Devosia honganensis</name>
    <dbReference type="NCBI Taxonomy" id="1610527"/>
    <lineage>
        <taxon>Bacteria</taxon>
        <taxon>Pseudomonadati</taxon>
        <taxon>Pseudomonadota</taxon>
        <taxon>Alphaproteobacteria</taxon>
        <taxon>Hyphomicrobiales</taxon>
        <taxon>Devosiaceae</taxon>
        <taxon>Devosia</taxon>
    </lineage>
</organism>
<comment type="caution">
    <text evidence="2">The sequence shown here is derived from an EMBL/GenBank/DDBJ whole genome shotgun (WGS) entry which is preliminary data.</text>
</comment>
<dbReference type="Proteomes" id="UP001595613">
    <property type="component" value="Unassembled WGS sequence"/>
</dbReference>
<dbReference type="EMBL" id="JBHRYD010000015">
    <property type="protein sequence ID" value="MFC3706150.1"/>
    <property type="molecule type" value="Genomic_DNA"/>
</dbReference>
<dbReference type="RefSeq" id="WP_380098217.1">
    <property type="nucleotide sequence ID" value="NZ_JBHRYD010000015.1"/>
</dbReference>
<feature type="region of interest" description="Disordered" evidence="1">
    <location>
        <begin position="36"/>
        <end position="56"/>
    </location>
</feature>
<evidence type="ECO:0000256" key="1">
    <source>
        <dbReference type="SAM" id="MobiDB-lite"/>
    </source>
</evidence>
<evidence type="ECO:0000313" key="2">
    <source>
        <dbReference type="EMBL" id="MFC3706150.1"/>
    </source>
</evidence>
<keyword evidence="3" id="KW-1185">Reference proteome</keyword>
<name>A0ABV7X7Y1_9HYPH</name>
<gene>
    <name evidence="2" type="ORF">ACFOOL_15465</name>
</gene>